<name>A0A223KPZ5_9BACI</name>
<evidence type="ECO:0000313" key="2">
    <source>
        <dbReference type="Proteomes" id="UP000215224"/>
    </source>
</evidence>
<keyword evidence="2" id="KW-1185">Reference proteome</keyword>
<evidence type="ECO:0000313" key="1">
    <source>
        <dbReference type="EMBL" id="AST91403.1"/>
    </source>
</evidence>
<reference evidence="1 2" key="1">
    <citation type="submission" date="2016-12" db="EMBL/GenBank/DDBJ databases">
        <title>The whole genome sequencing and assembly of Bacillus cohnii DSM 6307T strain.</title>
        <authorList>
            <person name="Lee Y.-J."/>
            <person name="Yi H."/>
            <person name="Bahn Y.-S."/>
            <person name="Kim J.F."/>
            <person name="Lee D.-W."/>
        </authorList>
    </citation>
    <scope>NUCLEOTIDE SEQUENCE [LARGE SCALE GENOMIC DNA]</scope>
    <source>
        <strain evidence="1 2">DSM 6307</strain>
    </source>
</reference>
<dbReference type="EMBL" id="CP018866">
    <property type="protein sequence ID" value="AST91403.1"/>
    <property type="molecule type" value="Genomic_DNA"/>
</dbReference>
<dbReference type="STRING" id="1314751.GCA_001591425_04100"/>
<dbReference type="RefSeq" id="WP_066420180.1">
    <property type="nucleotide sequence ID" value="NZ_CP018866.1"/>
</dbReference>
<organism evidence="1 2">
    <name type="scientific">Sutcliffiella cohnii</name>
    <dbReference type="NCBI Taxonomy" id="33932"/>
    <lineage>
        <taxon>Bacteria</taxon>
        <taxon>Bacillati</taxon>
        <taxon>Bacillota</taxon>
        <taxon>Bacilli</taxon>
        <taxon>Bacillales</taxon>
        <taxon>Bacillaceae</taxon>
        <taxon>Sutcliffiella</taxon>
    </lineage>
</organism>
<protein>
    <submittedName>
        <fullName evidence="1">Uncharacterized protein</fullName>
    </submittedName>
</protein>
<proteinExistence type="predicted"/>
<accession>A0A223KPZ5</accession>
<dbReference type="Proteomes" id="UP000215224">
    <property type="component" value="Chromosome"/>
</dbReference>
<sequence length="76" mass="8749">MKITEYMGNKVCTMDVNIEGYKVKVEFMFSPNHPEILDCSIRIDGDPPLPLRAKIMEMAEKETETQFLALKEKAIK</sequence>
<dbReference type="KEGG" id="bcoh:BC6307_08970"/>
<gene>
    <name evidence="1" type="ORF">BC6307_08970</name>
</gene>
<dbReference type="AlphaFoldDB" id="A0A223KPZ5"/>